<evidence type="ECO:0000256" key="4">
    <source>
        <dbReference type="SAM" id="SignalP"/>
    </source>
</evidence>
<feature type="signal peptide" evidence="4">
    <location>
        <begin position="1"/>
        <end position="19"/>
    </location>
</feature>
<dbReference type="GO" id="GO:0016042">
    <property type="term" value="P:lipid catabolic process"/>
    <property type="evidence" value="ECO:0007669"/>
    <property type="project" value="UniProtKB-KW"/>
</dbReference>
<dbReference type="Pfam" id="PF03403">
    <property type="entry name" value="PAF-AH_p_II"/>
    <property type="match status" value="1"/>
</dbReference>
<evidence type="ECO:0000256" key="3">
    <source>
        <dbReference type="ARBA" id="ARBA00023098"/>
    </source>
</evidence>
<organism evidence="5 6">
    <name type="scientific">Spirosoma arboris</name>
    <dbReference type="NCBI Taxonomy" id="2682092"/>
    <lineage>
        <taxon>Bacteria</taxon>
        <taxon>Pseudomonadati</taxon>
        <taxon>Bacteroidota</taxon>
        <taxon>Cytophagia</taxon>
        <taxon>Cytophagales</taxon>
        <taxon>Cytophagaceae</taxon>
        <taxon>Spirosoma</taxon>
    </lineage>
</organism>
<dbReference type="InterPro" id="IPR016986">
    <property type="entry name" value="UCP031982_abhydr"/>
</dbReference>
<dbReference type="RefSeq" id="WP_157588295.1">
    <property type="nucleotide sequence ID" value="NZ_WPIN01000011.1"/>
</dbReference>
<sequence>MLQKLIIGLLLATHSIGFAQVKQSTNIGQQTFSFIDPSRHRLVKTEVWYPTADTLKKSDQYFSPFIRQFTVRNGQLPTRQLPLILFSHGTGGGRLTLEWLAQGLARKGFMVAAVDHYGNTFDNKIPLEFLKPWERPLDISFALTSLLQNESFKAVIDSSRIGALGFSFGGYTVIALAGAVTNFTTLLTYYKTNGRHELEIPELPGISTYVDDPTLAEAAKETPPLKDNRIKAFFSISPALGQGFTKSEQVKAIQAPIYIIGSQSDSIAPVVANARHFHKLIRGSRYYEFPGKTGHYVMLSEAIEELKKSDPIYFTDDKSVDRHQIHGQVIDLSVDFFRNKLKLR</sequence>
<keyword evidence="3" id="KW-0443">Lipid metabolism</keyword>
<evidence type="ECO:0000256" key="2">
    <source>
        <dbReference type="ARBA" id="ARBA00022963"/>
    </source>
</evidence>
<keyword evidence="2" id="KW-0442">Lipid degradation</keyword>
<dbReference type="AlphaFoldDB" id="A0A7K1SJ40"/>
<dbReference type="Proteomes" id="UP000436006">
    <property type="component" value="Unassembled WGS sequence"/>
</dbReference>
<accession>A0A7K1SJ40</accession>
<evidence type="ECO:0000256" key="1">
    <source>
        <dbReference type="ARBA" id="ARBA00022801"/>
    </source>
</evidence>
<keyword evidence="1 5" id="KW-0378">Hydrolase</keyword>
<dbReference type="InterPro" id="IPR029058">
    <property type="entry name" value="AB_hydrolase_fold"/>
</dbReference>
<dbReference type="SUPFAM" id="SSF53474">
    <property type="entry name" value="alpha/beta-Hydrolases"/>
    <property type="match status" value="1"/>
</dbReference>
<feature type="chain" id="PRO_5029905892" evidence="4">
    <location>
        <begin position="20"/>
        <end position="344"/>
    </location>
</feature>
<protein>
    <submittedName>
        <fullName evidence="5">Dienelactone hydrolase</fullName>
    </submittedName>
</protein>
<keyword evidence="4" id="KW-0732">Signal</keyword>
<dbReference type="EMBL" id="WPIN01000011">
    <property type="protein sequence ID" value="MVM33586.1"/>
    <property type="molecule type" value="Genomic_DNA"/>
</dbReference>
<comment type="caution">
    <text evidence="5">The sequence shown here is derived from an EMBL/GenBank/DDBJ whole genome shotgun (WGS) entry which is preliminary data.</text>
</comment>
<keyword evidence="6" id="KW-1185">Reference proteome</keyword>
<evidence type="ECO:0000313" key="5">
    <source>
        <dbReference type="EMBL" id="MVM33586.1"/>
    </source>
</evidence>
<name>A0A7K1SJ40_9BACT</name>
<proteinExistence type="predicted"/>
<dbReference type="PANTHER" id="PTHR10272">
    <property type="entry name" value="PLATELET-ACTIVATING FACTOR ACETYLHYDROLASE"/>
    <property type="match status" value="1"/>
</dbReference>
<dbReference type="GO" id="GO:0003847">
    <property type="term" value="F:1-alkyl-2-acetylglycerophosphocholine esterase activity"/>
    <property type="evidence" value="ECO:0007669"/>
    <property type="project" value="TreeGrafter"/>
</dbReference>
<dbReference type="Gene3D" id="3.40.50.1820">
    <property type="entry name" value="alpha/beta hydrolase"/>
    <property type="match status" value="1"/>
</dbReference>
<gene>
    <name evidence="5" type="ORF">GO755_26345</name>
</gene>
<dbReference type="PANTHER" id="PTHR10272:SF0">
    <property type="entry name" value="PLATELET-ACTIVATING FACTOR ACETYLHYDROLASE"/>
    <property type="match status" value="1"/>
</dbReference>
<evidence type="ECO:0000313" key="6">
    <source>
        <dbReference type="Proteomes" id="UP000436006"/>
    </source>
</evidence>
<dbReference type="PIRSF" id="PIRSF031982">
    <property type="entry name" value="UCP031982_abhydr"/>
    <property type="match status" value="1"/>
</dbReference>
<reference evidence="5 6" key="1">
    <citation type="submission" date="2019-12" db="EMBL/GenBank/DDBJ databases">
        <title>Spirosoma sp. HMF4905 genome sequencing and assembly.</title>
        <authorList>
            <person name="Kang H."/>
            <person name="Cha I."/>
            <person name="Kim H."/>
            <person name="Joh K."/>
        </authorList>
    </citation>
    <scope>NUCLEOTIDE SEQUENCE [LARGE SCALE GENOMIC DNA]</scope>
    <source>
        <strain evidence="5 6">HMF4905</strain>
    </source>
</reference>